<organism evidence="1 2">
    <name type="scientific">Amycolatopsis samaneae</name>
    <dbReference type="NCBI Taxonomy" id="664691"/>
    <lineage>
        <taxon>Bacteria</taxon>
        <taxon>Bacillati</taxon>
        <taxon>Actinomycetota</taxon>
        <taxon>Actinomycetes</taxon>
        <taxon>Pseudonocardiales</taxon>
        <taxon>Pseudonocardiaceae</taxon>
        <taxon>Amycolatopsis</taxon>
    </lineage>
</organism>
<reference evidence="2" key="1">
    <citation type="journal article" date="2019" name="Int. J. Syst. Evol. Microbiol.">
        <title>The Global Catalogue of Microorganisms (GCM) 10K type strain sequencing project: providing services to taxonomists for standard genome sequencing and annotation.</title>
        <authorList>
            <consortium name="The Broad Institute Genomics Platform"/>
            <consortium name="The Broad Institute Genome Sequencing Center for Infectious Disease"/>
            <person name="Wu L."/>
            <person name="Ma J."/>
        </authorList>
    </citation>
    <scope>NUCLEOTIDE SEQUENCE [LARGE SCALE GENOMIC DNA]</scope>
    <source>
        <strain evidence="2">CGMCC 4.7643</strain>
    </source>
</reference>
<dbReference type="RefSeq" id="WP_345401869.1">
    <property type="nucleotide sequence ID" value="NZ_BAABHG010000013.1"/>
</dbReference>
<evidence type="ECO:0000313" key="1">
    <source>
        <dbReference type="EMBL" id="MFD2457003.1"/>
    </source>
</evidence>
<dbReference type="SUPFAM" id="SSF140459">
    <property type="entry name" value="PE/PPE dimer-like"/>
    <property type="match status" value="1"/>
</dbReference>
<proteinExistence type="predicted"/>
<keyword evidence="2" id="KW-1185">Reference proteome</keyword>
<dbReference type="Gene3D" id="1.20.1260.20">
    <property type="entry name" value="PPE superfamily"/>
    <property type="match status" value="1"/>
</dbReference>
<sequence>MPGTEQAAAQVPAPSARYESYSHEALAAEVTRDNDPVAAGQVGARWQELARRFADSTAELDALVGTTHEKWRGQAGDAVREVLGTATRWLTEQATVSTALGESVAGQADVAARARAEMPPPVGFDPAAMIREAAASGNLAQLAGLSGAMAAQRARAEAARQKAVDVMNARDVALHGLVPRQGFAAPPSLGNPAKGPA</sequence>
<gene>
    <name evidence="1" type="ORF">ACFSYJ_00260</name>
</gene>
<accession>A0ABW5G6C4</accession>
<dbReference type="EMBL" id="JBHUKU010000001">
    <property type="protein sequence ID" value="MFD2457003.1"/>
    <property type="molecule type" value="Genomic_DNA"/>
</dbReference>
<name>A0ABW5G6C4_9PSEU</name>
<protein>
    <submittedName>
        <fullName evidence="1">PPE domain-containing protein</fullName>
    </submittedName>
</protein>
<evidence type="ECO:0000313" key="2">
    <source>
        <dbReference type="Proteomes" id="UP001597419"/>
    </source>
</evidence>
<dbReference type="Proteomes" id="UP001597419">
    <property type="component" value="Unassembled WGS sequence"/>
</dbReference>
<dbReference type="InterPro" id="IPR038332">
    <property type="entry name" value="PPE_sf"/>
</dbReference>
<dbReference type="CDD" id="cd01670">
    <property type="entry name" value="Death"/>
    <property type="match status" value="1"/>
</dbReference>
<comment type="caution">
    <text evidence="1">The sequence shown here is derived from an EMBL/GenBank/DDBJ whole genome shotgun (WGS) entry which is preliminary data.</text>
</comment>